<proteinExistence type="predicted"/>
<dbReference type="Gene3D" id="1.10.10.60">
    <property type="entry name" value="Homeodomain-like"/>
    <property type="match status" value="1"/>
</dbReference>
<dbReference type="Pfam" id="PF14525">
    <property type="entry name" value="AraC_binding_2"/>
    <property type="match status" value="1"/>
</dbReference>
<dbReference type="InterPro" id="IPR009057">
    <property type="entry name" value="Homeodomain-like_sf"/>
</dbReference>
<dbReference type="PANTHER" id="PTHR46796">
    <property type="entry name" value="HTH-TYPE TRANSCRIPTIONAL ACTIVATOR RHAS-RELATED"/>
    <property type="match status" value="1"/>
</dbReference>
<dbReference type="InterPro" id="IPR035418">
    <property type="entry name" value="AraC-bd_2"/>
</dbReference>
<evidence type="ECO:0000256" key="3">
    <source>
        <dbReference type="ARBA" id="ARBA00023163"/>
    </source>
</evidence>
<sequence length="323" mass="35160">MSVVLRAVDQPPAVRDEYWRRVVADSIVPMDVWLADGPGARDEMEIGSAGAVSVVRSSAGPGEARRTARHIRRCDPGLYQLFVQVHGTGLARQNGHETELVPGDVSLTDLSRPFHCVHPARTAILLRFPRSMLPLPERHVAAVAGARIPGDRGLGALVSNLARQIPPHLDHSGATRLGTALLDLLTVAIGTSAGHCSAVPAETHQRALLVRLHSFIERHIADPDLTPASIADAHHISVRYLHKVFRSEQTTVAAHIRRRRLERCSRDLIDPASAQRPVGEIARTWGFTSAAHFSRLFRDTYGLPPSEFRIAHGRSGAGSHRAG</sequence>
<dbReference type="Pfam" id="PF12833">
    <property type="entry name" value="HTH_18"/>
    <property type="match status" value="1"/>
</dbReference>
<dbReference type="PROSITE" id="PS01124">
    <property type="entry name" value="HTH_ARAC_FAMILY_2"/>
    <property type="match status" value="1"/>
</dbReference>
<dbReference type="AlphaFoldDB" id="A0A561SXP5"/>
<reference evidence="5 6" key="1">
    <citation type="submission" date="2019-06" db="EMBL/GenBank/DDBJ databases">
        <title>Sequencing the genomes of 1000 actinobacteria strains.</title>
        <authorList>
            <person name="Klenk H.-P."/>
        </authorList>
    </citation>
    <scope>NUCLEOTIDE SEQUENCE [LARGE SCALE GENOMIC DNA]</scope>
    <source>
        <strain evidence="5 6">DSM 45671</strain>
    </source>
</reference>
<dbReference type="InterPro" id="IPR050204">
    <property type="entry name" value="AraC_XylS_family_regulators"/>
</dbReference>
<evidence type="ECO:0000256" key="2">
    <source>
        <dbReference type="ARBA" id="ARBA00023125"/>
    </source>
</evidence>
<keyword evidence="6" id="KW-1185">Reference proteome</keyword>
<keyword evidence="2 5" id="KW-0238">DNA-binding</keyword>
<dbReference type="SMART" id="SM00342">
    <property type="entry name" value="HTH_ARAC"/>
    <property type="match status" value="1"/>
</dbReference>
<keyword evidence="1" id="KW-0805">Transcription regulation</keyword>
<feature type="domain" description="HTH araC/xylS-type" evidence="4">
    <location>
        <begin position="210"/>
        <end position="311"/>
    </location>
</feature>
<organism evidence="5 6">
    <name type="scientific">Pseudonocardia hierapolitana</name>
    <dbReference type="NCBI Taxonomy" id="1128676"/>
    <lineage>
        <taxon>Bacteria</taxon>
        <taxon>Bacillati</taxon>
        <taxon>Actinomycetota</taxon>
        <taxon>Actinomycetes</taxon>
        <taxon>Pseudonocardiales</taxon>
        <taxon>Pseudonocardiaceae</taxon>
        <taxon>Pseudonocardia</taxon>
    </lineage>
</organism>
<accession>A0A561SXP5</accession>
<dbReference type="PRINTS" id="PR00032">
    <property type="entry name" value="HTHARAC"/>
</dbReference>
<gene>
    <name evidence="5" type="ORF">FHX44_115546</name>
</gene>
<evidence type="ECO:0000259" key="4">
    <source>
        <dbReference type="PROSITE" id="PS01124"/>
    </source>
</evidence>
<dbReference type="GO" id="GO:0043565">
    <property type="term" value="F:sequence-specific DNA binding"/>
    <property type="evidence" value="ECO:0007669"/>
    <property type="project" value="InterPro"/>
</dbReference>
<name>A0A561SXP5_9PSEU</name>
<evidence type="ECO:0000313" key="6">
    <source>
        <dbReference type="Proteomes" id="UP000321261"/>
    </source>
</evidence>
<dbReference type="GO" id="GO:0003700">
    <property type="term" value="F:DNA-binding transcription factor activity"/>
    <property type="evidence" value="ECO:0007669"/>
    <property type="project" value="InterPro"/>
</dbReference>
<evidence type="ECO:0000256" key="1">
    <source>
        <dbReference type="ARBA" id="ARBA00023015"/>
    </source>
</evidence>
<dbReference type="OrthoDB" id="9799345at2"/>
<comment type="caution">
    <text evidence="5">The sequence shown here is derived from an EMBL/GenBank/DDBJ whole genome shotgun (WGS) entry which is preliminary data.</text>
</comment>
<protein>
    <submittedName>
        <fullName evidence="5">AraC-like DNA-binding protein</fullName>
    </submittedName>
</protein>
<dbReference type="Proteomes" id="UP000321261">
    <property type="component" value="Unassembled WGS sequence"/>
</dbReference>
<dbReference type="PANTHER" id="PTHR46796:SF6">
    <property type="entry name" value="ARAC SUBFAMILY"/>
    <property type="match status" value="1"/>
</dbReference>
<keyword evidence="3" id="KW-0804">Transcription</keyword>
<dbReference type="SUPFAM" id="SSF46689">
    <property type="entry name" value="Homeodomain-like"/>
    <property type="match status" value="1"/>
</dbReference>
<dbReference type="EMBL" id="VIWU01000001">
    <property type="protein sequence ID" value="TWF79612.1"/>
    <property type="molecule type" value="Genomic_DNA"/>
</dbReference>
<dbReference type="InterPro" id="IPR020449">
    <property type="entry name" value="Tscrpt_reg_AraC-type_HTH"/>
</dbReference>
<evidence type="ECO:0000313" key="5">
    <source>
        <dbReference type="EMBL" id="TWF79612.1"/>
    </source>
</evidence>
<dbReference type="InterPro" id="IPR018060">
    <property type="entry name" value="HTH_AraC"/>
</dbReference>
<dbReference type="RefSeq" id="WP_147258439.1">
    <property type="nucleotide sequence ID" value="NZ_VIWU01000001.1"/>
</dbReference>